<dbReference type="AlphaFoldDB" id="A0AAV0UW49"/>
<dbReference type="Proteomes" id="UP001162031">
    <property type="component" value="Unassembled WGS sequence"/>
</dbReference>
<dbReference type="EMBL" id="CANTFL010001445">
    <property type="protein sequence ID" value="CAI5740498.1"/>
    <property type="molecule type" value="Genomic_DNA"/>
</dbReference>
<keyword evidence="4" id="KW-1185">Reference proteome</keyword>
<sequence length="210" mass="23191">MKLLNLIALSVSASVFVAADIAWASNASPEKLNFESTEDPKSHGRGRLRGPAEERMASLEPLAEGTTRVVGEVLPKIESIGMSANTVAEKVGGLAAGRAAAKKRLKRMYASNWRPGFLRWFKATQKRGSSRNQRLSQDLRAVVRREIQQRLLANAVTDLDLARVEEEITQKFMAELREAEMESKASAARRRNRRVTREEGTTTSVAANDA</sequence>
<evidence type="ECO:0000256" key="2">
    <source>
        <dbReference type="SAM" id="SignalP"/>
    </source>
</evidence>
<feature type="chain" id="PRO_5043953732" description="RxLR effector candidate protein" evidence="2">
    <location>
        <begin position="20"/>
        <end position="210"/>
    </location>
</feature>
<protein>
    <recommendedName>
        <fullName evidence="5">RxLR effector candidate protein</fullName>
    </recommendedName>
</protein>
<accession>A0AAV0UW49</accession>
<evidence type="ECO:0000313" key="4">
    <source>
        <dbReference type="Proteomes" id="UP001162031"/>
    </source>
</evidence>
<reference evidence="3" key="1">
    <citation type="submission" date="2022-12" db="EMBL/GenBank/DDBJ databases">
        <authorList>
            <person name="Webb A."/>
        </authorList>
    </citation>
    <scope>NUCLEOTIDE SEQUENCE</scope>
    <source>
        <strain evidence="3">Hp1</strain>
    </source>
</reference>
<feature type="region of interest" description="Disordered" evidence="1">
    <location>
        <begin position="180"/>
        <end position="210"/>
    </location>
</feature>
<feature type="region of interest" description="Disordered" evidence="1">
    <location>
        <begin position="32"/>
        <end position="52"/>
    </location>
</feature>
<feature type="signal peptide" evidence="2">
    <location>
        <begin position="1"/>
        <end position="19"/>
    </location>
</feature>
<comment type="caution">
    <text evidence="3">The sequence shown here is derived from an EMBL/GenBank/DDBJ whole genome shotgun (WGS) entry which is preliminary data.</text>
</comment>
<gene>
    <name evidence="3" type="ORF">HBR001_LOCUS8168</name>
</gene>
<proteinExistence type="predicted"/>
<name>A0AAV0UW49_HYABA</name>
<organism evidence="3 4">
    <name type="scientific">Hyaloperonospora brassicae</name>
    <name type="common">Brassica downy mildew</name>
    <name type="synonym">Peronospora brassicae</name>
    <dbReference type="NCBI Taxonomy" id="162125"/>
    <lineage>
        <taxon>Eukaryota</taxon>
        <taxon>Sar</taxon>
        <taxon>Stramenopiles</taxon>
        <taxon>Oomycota</taxon>
        <taxon>Peronosporomycetes</taxon>
        <taxon>Peronosporales</taxon>
        <taxon>Peronosporaceae</taxon>
        <taxon>Hyaloperonospora</taxon>
    </lineage>
</organism>
<evidence type="ECO:0008006" key="5">
    <source>
        <dbReference type="Google" id="ProtNLM"/>
    </source>
</evidence>
<keyword evidence="2" id="KW-0732">Signal</keyword>
<evidence type="ECO:0000256" key="1">
    <source>
        <dbReference type="SAM" id="MobiDB-lite"/>
    </source>
</evidence>
<evidence type="ECO:0000313" key="3">
    <source>
        <dbReference type="EMBL" id="CAI5740498.1"/>
    </source>
</evidence>